<evidence type="ECO:0000313" key="2">
    <source>
        <dbReference type="EMBL" id="MBB2191807.1"/>
    </source>
</evidence>
<proteinExistence type="predicted"/>
<dbReference type="EMBL" id="JABEQF010000023">
    <property type="protein sequence ID" value="MBB2191807.1"/>
    <property type="molecule type" value="Genomic_DNA"/>
</dbReference>
<feature type="non-terminal residue" evidence="2">
    <location>
        <position position="56"/>
    </location>
</feature>
<protein>
    <submittedName>
        <fullName evidence="2">Uncharacterized protein</fullName>
    </submittedName>
</protein>
<organism evidence="2 3">
    <name type="scientific">Gluconacetobacter azotocaptans</name>
    <dbReference type="NCBI Taxonomy" id="142834"/>
    <lineage>
        <taxon>Bacteria</taxon>
        <taxon>Pseudomonadati</taxon>
        <taxon>Pseudomonadota</taxon>
        <taxon>Alphaproteobacteria</taxon>
        <taxon>Acetobacterales</taxon>
        <taxon>Acetobacteraceae</taxon>
        <taxon>Gluconacetobacter</taxon>
    </lineage>
</organism>
<sequence>MDQPNPTLPTGPTGVVTGRTEQKSEGQQQAGTVPTHGRFPLLDRVSCPADLRNLSV</sequence>
<keyword evidence="3" id="KW-1185">Reference proteome</keyword>
<dbReference type="Proteomes" id="UP000555756">
    <property type="component" value="Unassembled WGS sequence"/>
</dbReference>
<evidence type="ECO:0000313" key="3">
    <source>
        <dbReference type="Proteomes" id="UP000555756"/>
    </source>
</evidence>
<accession>A0A7W4JVS7</accession>
<comment type="caution">
    <text evidence="2">The sequence shown here is derived from an EMBL/GenBank/DDBJ whole genome shotgun (WGS) entry which is preliminary data.</text>
</comment>
<feature type="region of interest" description="Disordered" evidence="1">
    <location>
        <begin position="1"/>
        <end position="41"/>
    </location>
</feature>
<name>A0A7W4JVS7_9PROT</name>
<reference evidence="2 3" key="1">
    <citation type="submission" date="2020-04" db="EMBL/GenBank/DDBJ databases">
        <title>Description of novel Gluconacetobacter.</title>
        <authorList>
            <person name="Sombolestani A."/>
        </authorList>
    </citation>
    <scope>NUCLEOTIDE SEQUENCE [LARGE SCALE GENOMIC DNA]</scope>
    <source>
        <strain evidence="2 3">LMG 21311</strain>
    </source>
</reference>
<evidence type="ECO:0000256" key="1">
    <source>
        <dbReference type="SAM" id="MobiDB-lite"/>
    </source>
</evidence>
<dbReference type="AlphaFoldDB" id="A0A7W4JVS7"/>
<feature type="compositionally biased region" description="Low complexity" evidence="1">
    <location>
        <begin position="8"/>
        <end position="19"/>
    </location>
</feature>
<gene>
    <name evidence="2" type="ORF">HLH34_17895</name>
</gene>